<name>A0A174Q8J2_9CLOT</name>
<reference evidence="2 3" key="1">
    <citation type="submission" date="2015-09" db="EMBL/GenBank/DDBJ databases">
        <authorList>
            <consortium name="Pathogen Informatics"/>
        </authorList>
    </citation>
    <scope>NUCLEOTIDE SEQUENCE [LARGE SCALE GENOMIC DNA]</scope>
    <source>
        <strain evidence="2 3">2789STDY5834956</strain>
    </source>
</reference>
<keyword evidence="2" id="KW-0132">Cell division</keyword>
<dbReference type="GO" id="GO:0051301">
    <property type="term" value="P:cell division"/>
    <property type="evidence" value="ECO:0007669"/>
    <property type="project" value="UniProtKB-KW"/>
</dbReference>
<gene>
    <name evidence="2" type="primary">ftsL</name>
    <name evidence="2" type="ORF">ERS852568_00372</name>
</gene>
<evidence type="ECO:0000313" key="3">
    <source>
        <dbReference type="Proteomes" id="UP000095563"/>
    </source>
</evidence>
<dbReference type="Proteomes" id="UP000095563">
    <property type="component" value="Unassembled WGS sequence"/>
</dbReference>
<evidence type="ECO:0000256" key="1">
    <source>
        <dbReference type="SAM" id="Phobius"/>
    </source>
</evidence>
<dbReference type="EMBL" id="CZBO01000001">
    <property type="protein sequence ID" value="CUP67280.1"/>
    <property type="molecule type" value="Genomic_DNA"/>
</dbReference>
<feature type="transmembrane region" description="Helical" evidence="1">
    <location>
        <begin position="54"/>
        <end position="71"/>
    </location>
</feature>
<dbReference type="RefSeq" id="WP_055206334.1">
    <property type="nucleotide sequence ID" value="NZ_CZBO01000001.1"/>
</dbReference>
<keyword evidence="1" id="KW-1133">Transmembrane helix</keyword>
<proteinExistence type="predicted"/>
<keyword evidence="1" id="KW-0472">Membrane</keyword>
<keyword evidence="1" id="KW-0812">Transmembrane</keyword>
<evidence type="ECO:0000313" key="2">
    <source>
        <dbReference type="EMBL" id="CUP67280.1"/>
    </source>
</evidence>
<organism evidence="2 3">
    <name type="scientific">Clostridium baratii</name>
    <dbReference type="NCBI Taxonomy" id="1561"/>
    <lineage>
        <taxon>Bacteria</taxon>
        <taxon>Bacillati</taxon>
        <taxon>Bacillota</taxon>
        <taxon>Clostridia</taxon>
        <taxon>Eubacteriales</taxon>
        <taxon>Clostridiaceae</taxon>
        <taxon>Clostridium</taxon>
    </lineage>
</organism>
<sequence length="168" mass="18920">MIVKEFNYVKGNTAVKPERKYDDIKRDKRYKDLEKAKRRRNKLAKEHKTKKKTAALQIALVIFILGVGTIWRDTKVYSLQSQIGGLNDEIKTVNAENEALKVDLLKNSSLKNIESNAKSKLGMIAPVDAEKVDVDLSKNYLEGAENNGVEEAESNNNGLLSKIMDVLK</sequence>
<protein>
    <submittedName>
        <fullName evidence="2">Cell division protein FtsL</fullName>
    </submittedName>
</protein>
<keyword evidence="2" id="KW-0131">Cell cycle</keyword>
<dbReference type="AlphaFoldDB" id="A0A174Q8J2"/>
<accession>A0A174Q8J2</accession>